<keyword evidence="5" id="KW-1185">Reference proteome</keyword>
<dbReference type="Pfam" id="PF00188">
    <property type="entry name" value="CAP"/>
    <property type="match status" value="1"/>
</dbReference>
<feature type="chain" id="PRO_5033054609" description="SCP domain-containing protein" evidence="2">
    <location>
        <begin position="23"/>
        <end position="278"/>
    </location>
</feature>
<feature type="domain" description="SCP" evidence="3">
    <location>
        <begin position="108"/>
        <end position="262"/>
    </location>
</feature>
<feature type="signal peptide" evidence="2">
    <location>
        <begin position="1"/>
        <end position="22"/>
    </location>
</feature>
<feature type="compositionally biased region" description="Polar residues" evidence="1">
    <location>
        <begin position="74"/>
        <end position="99"/>
    </location>
</feature>
<dbReference type="PRINTS" id="PR00837">
    <property type="entry name" value="V5TPXLIKE"/>
</dbReference>
<dbReference type="PANTHER" id="PTHR10334">
    <property type="entry name" value="CYSTEINE-RICH SECRETORY PROTEIN-RELATED"/>
    <property type="match status" value="1"/>
</dbReference>
<dbReference type="Proteomes" id="UP000650467">
    <property type="component" value="Unassembled WGS sequence"/>
</dbReference>
<dbReference type="InterPro" id="IPR014044">
    <property type="entry name" value="CAP_dom"/>
</dbReference>
<evidence type="ECO:0000259" key="3">
    <source>
        <dbReference type="SMART" id="SM00198"/>
    </source>
</evidence>
<protein>
    <recommendedName>
        <fullName evidence="3">SCP domain-containing protein</fullName>
    </recommendedName>
</protein>
<keyword evidence="2" id="KW-0732">Signal</keyword>
<gene>
    <name evidence="4" type="ORF">HXX76_007364</name>
</gene>
<name>A0A835T3I3_CHLIN</name>
<dbReference type="InterPro" id="IPR018244">
    <property type="entry name" value="Allrgn_V5/Tpx1_CS"/>
</dbReference>
<feature type="compositionally biased region" description="Low complexity" evidence="1">
    <location>
        <begin position="51"/>
        <end position="61"/>
    </location>
</feature>
<dbReference type="SUPFAM" id="SSF55797">
    <property type="entry name" value="PR-1-like"/>
    <property type="match status" value="1"/>
</dbReference>
<sequence length="278" mass="28993">MAGLSALLAVVLLCATHHAATACTGCSAPRRSLLGRVWGEVIDAVRDRVDGSSQQGASAQPQPQPQPAGRSFRSAWQQPQQRASGATQQPSQGASSQDTAPDYSSLPAYSQRALDSHNQLRSTHGTAPLRWNATLEADAAAWAGNCRFEHQEASAASAVVAAHCMCCGKWGAGEGENLAWGYSDIGAAVADWYAEGAAANGGSGYTYGAAQPADWHAVGHFTQLLWAATSDLGCAAASCTDSDGQPAMMHVCRYYVPGNVEGEYADNVLPPASVQQTR</sequence>
<dbReference type="InterPro" id="IPR001283">
    <property type="entry name" value="CRISP-related"/>
</dbReference>
<evidence type="ECO:0000256" key="1">
    <source>
        <dbReference type="SAM" id="MobiDB-lite"/>
    </source>
</evidence>
<evidence type="ECO:0000313" key="5">
    <source>
        <dbReference type="Proteomes" id="UP000650467"/>
    </source>
</evidence>
<feature type="region of interest" description="Disordered" evidence="1">
    <location>
        <begin position="49"/>
        <end position="105"/>
    </location>
</feature>
<reference evidence="4" key="1">
    <citation type="journal article" date="2020" name="bioRxiv">
        <title>Comparative genomics of Chlamydomonas.</title>
        <authorList>
            <person name="Craig R.J."/>
            <person name="Hasan A.R."/>
            <person name="Ness R.W."/>
            <person name="Keightley P.D."/>
        </authorList>
    </citation>
    <scope>NUCLEOTIDE SEQUENCE</scope>
    <source>
        <strain evidence="4">SAG 7.73</strain>
    </source>
</reference>
<dbReference type="AlphaFoldDB" id="A0A835T3I3"/>
<comment type="caution">
    <text evidence="4">The sequence shown here is derived from an EMBL/GenBank/DDBJ whole genome shotgun (WGS) entry which is preliminary data.</text>
</comment>
<dbReference type="GO" id="GO:0005576">
    <property type="term" value="C:extracellular region"/>
    <property type="evidence" value="ECO:0007669"/>
    <property type="project" value="InterPro"/>
</dbReference>
<evidence type="ECO:0000256" key="2">
    <source>
        <dbReference type="SAM" id="SignalP"/>
    </source>
</evidence>
<dbReference type="InterPro" id="IPR035940">
    <property type="entry name" value="CAP_sf"/>
</dbReference>
<proteinExistence type="predicted"/>
<dbReference type="SMART" id="SM00198">
    <property type="entry name" value="SCP"/>
    <property type="match status" value="1"/>
</dbReference>
<dbReference type="OrthoDB" id="529132at2759"/>
<accession>A0A835T3I3</accession>
<evidence type="ECO:0000313" key="4">
    <source>
        <dbReference type="EMBL" id="KAG2435288.1"/>
    </source>
</evidence>
<dbReference type="Gene3D" id="3.40.33.10">
    <property type="entry name" value="CAP"/>
    <property type="match status" value="1"/>
</dbReference>
<dbReference type="PROSITE" id="PS01009">
    <property type="entry name" value="CRISP_1"/>
    <property type="match status" value="1"/>
</dbReference>
<organism evidence="4 5">
    <name type="scientific">Chlamydomonas incerta</name>
    <dbReference type="NCBI Taxonomy" id="51695"/>
    <lineage>
        <taxon>Eukaryota</taxon>
        <taxon>Viridiplantae</taxon>
        <taxon>Chlorophyta</taxon>
        <taxon>core chlorophytes</taxon>
        <taxon>Chlorophyceae</taxon>
        <taxon>CS clade</taxon>
        <taxon>Chlamydomonadales</taxon>
        <taxon>Chlamydomonadaceae</taxon>
        <taxon>Chlamydomonas</taxon>
    </lineage>
</organism>
<dbReference type="EMBL" id="JAEHOC010000015">
    <property type="protein sequence ID" value="KAG2435288.1"/>
    <property type="molecule type" value="Genomic_DNA"/>
</dbReference>